<dbReference type="InterPro" id="IPR027417">
    <property type="entry name" value="P-loop_NTPase"/>
</dbReference>
<dbReference type="CDD" id="cd01131">
    <property type="entry name" value="PilT"/>
    <property type="match status" value="1"/>
</dbReference>
<dbReference type="InterPro" id="IPR001482">
    <property type="entry name" value="T2SS/T4SS_dom"/>
</dbReference>
<dbReference type="AlphaFoldDB" id="A0A831RW58"/>
<dbReference type="Gene3D" id="3.40.50.300">
    <property type="entry name" value="P-loop containing nucleotide triphosphate hydrolases"/>
    <property type="match status" value="1"/>
</dbReference>
<comment type="similarity">
    <text evidence="1">Belongs to the GSP E family.</text>
</comment>
<protein>
    <submittedName>
        <fullName evidence="3">PilT/PilU family type 4a pilus ATPase</fullName>
    </submittedName>
</protein>
<dbReference type="SUPFAM" id="SSF52540">
    <property type="entry name" value="P-loop containing nucleoside triphosphate hydrolases"/>
    <property type="match status" value="1"/>
</dbReference>
<dbReference type="FunFam" id="3.40.50.300:FF:001116">
    <property type="entry name" value="Type IV pili twitching motility protein PilT"/>
    <property type="match status" value="1"/>
</dbReference>
<comment type="caution">
    <text evidence="3">The sequence shown here is derived from an EMBL/GenBank/DDBJ whole genome shotgun (WGS) entry which is preliminary data.</text>
</comment>
<proteinExistence type="inferred from homology"/>
<dbReference type="NCBIfam" id="TIGR01420">
    <property type="entry name" value="pilT_fam"/>
    <property type="match status" value="1"/>
</dbReference>
<evidence type="ECO:0000313" key="3">
    <source>
        <dbReference type="EMBL" id="HEC07117.1"/>
    </source>
</evidence>
<reference evidence="3" key="1">
    <citation type="journal article" date="2020" name="mSystems">
        <title>Genome- and Community-Level Interaction Insights into Carbon Utilization and Element Cycling Functions of Hydrothermarchaeota in Hydrothermal Sediment.</title>
        <authorList>
            <person name="Zhou Z."/>
            <person name="Liu Y."/>
            <person name="Xu W."/>
            <person name="Pan J."/>
            <person name="Luo Z.H."/>
            <person name="Li M."/>
        </authorList>
    </citation>
    <scope>NUCLEOTIDE SEQUENCE [LARGE SCALE GENOMIC DNA]</scope>
    <source>
        <strain evidence="3">HyVt-458</strain>
    </source>
</reference>
<dbReference type="GO" id="GO:0016887">
    <property type="term" value="F:ATP hydrolysis activity"/>
    <property type="evidence" value="ECO:0007669"/>
    <property type="project" value="InterPro"/>
</dbReference>
<accession>A0A831RW58</accession>
<gene>
    <name evidence="3" type="ORF">ENJ12_09705</name>
</gene>
<dbReference type="InterPro" id="IPR006321">
    <property type="entry name" value="PilT/PilU"/>
</dbReference>
<dbReference type="Proteomes" id="UP000886339">
    <property type="component" value="Unassembled WGS sequence"/>
</dbReference>
<dbReference type="Pfam" id="PF00437">
    <property type="entry name" value="T2SSE"/>
    <property type="match status" value="1"/>
</dbReference>
<dbReference type="Gene3D" id="3.30.450.90">
    <property type="match status" value="1"/>
</dbReference>
<dbReference type="GO" id="GO:0005524">
    <property type="term" value="F:ATP binding"/>
    <property type="evidence" value="ECO:0007669"/>
    <property type="project" value="InterPro"/>
</dbReference>
<evidence type="ECO:0000259" key="2">
    <source>
        <dbReference type="Pfam" id="PF00437"/>
    </source>
</evidence>
<dbReference type="PANTHER" id="PTHR30486:SF12">
    <property type="entry name" value="TYPE IV PILUS ATPASE PILU"/>
    <property type="match status" value="1"/>
</dbReference>
<dbReference type="PANTHER" id="PTHR30486">
    <property type="entry name" value="TWITCHING MOTILITY PROTEIN PILT"/>
    <property type="match status" value="1"/>
</dbReference>
<name>A0A831RW58_9GAMM</name>
<dbReference type="InterPro" id="IPR050921">
    <property type="entry name" value="T4SS_GSP_E_ATPase"/>
</dbReference>
<dbReference type="EMBL" id="DRLF01000332">
    <property type="protein sequence ID" value="HEC07117.1"/>
    <property type="molecule type" value="Genomic_DNA"/>
</dbReference>
<sequence>MEFNDILRLMADKKASDLFITVGRPPCLKVDGHIKPIAKTALSADQTRELAFGLMSPEQREEFKHTKECNFGVSAEGIGRFRVSAFVQRDAVAMVLRRIETSIPSFEELQLPPIIEKLAMVKRGLIIFVGATGTGKSTSLAAMLGYRNQHSDGHIICIEDPIEFLHQHQGCIVAQREVGIDTESYEVALKNTLRQAPDVILIGEIRTREVMEHALTFAETGHLVLSTLHANNANQALERILHFFPEERMTQALMDLSLNLKGILAQQLIPRADGVGRRAAIEVLLNTPLASDLILKGKVHELKELMKRSREHGMITFDQALYELYLEGEITEEDALKHADSANEVRLMIKLGDNTPGTRARDLDAAMLVDDY</sequence>
<feature type="domain" description="Bacterial type II secretion system protein E" evidence="2">
    <location>
        <begin position="12"/>
        <end position="278"/>
    </location>
</feature>
<organism evidence="3">
    <name type="scientific">Thiolapillus brandeum</name>
    <dbReference type="NCBI Taxonomy" id="1076588"/>
    <lineage>
        <taxon>Bacteria</taxon>
        <taxon>Pseudomonadati</taxon>
        <taxon>Pseudomonadota</taxon>
        <taxon>Gammaproteobacteria</taxon>
        <taxon>Chromatiales</taxon>
        <taxon>Sedimenticolaceae</taxon>
        <taxon>Thiolapillus</taxon>
    </lineage>
</organism>
<evidence type="ECO:0000256" key="1">
    <source>
        <dbReference type="ARBA" id="ARBA00006611"/>
    </source>
</evidence>